<sequence>MDDQYIEHTDVLNKNNLNKIIDLRKQKISNFIITKLTKILNDEYKYNKFMRLCNYNNYHEHIFTTIKKFLFPKDIFFMIKVRGTFNMRVYVKFYHPVKYIERVSKKLNRQLKNAVIHNSKHITVKKKIDKTNLISAECYVRNYNKIFNDHEYVFKHEIYSWYSSGKYPRYISKYHIFMEL</sequence>
<proteinExistence type="predicted"/>
<dbReference type="InterPro" id="IPR043845">
    <property type="entry name" value="DUF5864"/>
</dbReference>
<keyword evidence="2" id="KW-1185">Reference proteome</keyword>
<protein>
    <submittedName>
        <fullName evidence="1">Uncharacterized protein</fullName>
    </submittedName>
</protein>
<name>A0ABM7NSU7_9VIRU</name>
<evidence type="ECO:0000313" key="2">
    <source>
        <dbReference type="Proteomes" id="UP001321479"/>
    </source>
</evidence>
<dbReference type="GeneID" id="80558450"/>
<organism evidence="1 2">
    <name type="scientific">Cotonvirus japonicus</name>
    <dbReference type="NCBI Taxonomy" id="2811091"/>
    <lineage>
        <taxon>Viruses</taxon>
        <taxon>Varidnaviria</taxon>
        <taxon>Bamfordvirae</taxon>
        <taxon>Nucleocytoviricota</taxon>
        <taxon>Megaviricetes</taxon>
        <taxon>Imitervirales</taxon>
        <taxon>Mimiviridae</taxon>
        <taxon>Megamimivirinae</taxon>
        <taxon>Cotonvirus</taxon>
        <taxon>Cotonvirus japonicum</taxon>
    </lineage>
</organism>
<dbReference type="Proteomes" id="UP001321479">
    <property type="component" value="Segment"/>
</dbReference>
<dbReference type="RefSeq" id="YP_010841853.1">
    <property type="nucleotide sequence ID" value="NC_079139.1"/>
</dbReference>
<evidence type="ECO:0000313" key="1">
    <source>
        <dbReference type="EMBL" id="BCS83245.1"/>
    </source>
</evidence>
<accession>A0ABM7NSU7</accession>
<dbReference type="EMBL" id="AP024483">
    <property type="protein sequence ID" value="BCS83245.1"/>
    <property type="molecule type" value="Genomic_DNA"/>
</dbReference>
<dbReference type="Pfam" id="PF19182">
    <property type="entry name" value="DUF5864"/>
    <property type="match status" value="1"/>
</dbReference>
<reference evidence="1 2" key="1">
    <citation type="submission" date="2021-02" db="EMBL/GenBank/DDBJ databases">
        <title>Cotonvirus japonicus, which uses Golgi apparatus of host cells for its virion factory, phylogenetically links tailed tupanvirus and icosahedral mimivirus.</title>
        <authorList>
            <person name="Takahashi H."/>
            <person name="Fukaya S."/>
            <person name="Song C."/>
            <person name="Murata K."/>
            <person name="Takemura M."/>
        </authorList>
    </citation>
    <scope>NUCLEOTIDE SEQUENCE [LARGE SCALE GENOMIC DNA]</scope>
</reference>